<dbReference type="AlphaFoldDB" id="A0A7J8A4S3"/>
<evidence type="ECO:0000313" key="5">
    <source>
        <dbReference type="Proteomes" id="UP000558488"/>
    </source>
</evidence>
<dbReference type="GO" id="GO:0030133">
    <property type="term" value="C:transport vesicle"/>
    <property type="evidence" value="ECO:0007669"/>
    <property type="project" value="InterPro"/>
</dbReference>
<evidence type="ECO:0000256" key="3">
    <source>
        <dbReference type="ARBA" id="ARBA00031992"/>
    </source>
</evidence>
<name>A0A7J8A4S3_PIPKU</name>
<protein>
    <recommendedName>
        <fullName evidence="2">Biogenesis of lysosome-related organelles complex 1 subunit 5</fullName>
    </recommendedName>
    <alternativeName>
        <fullName evidence="3">Protein Muted homolog</fullName>
    </alternativeName>
</protein>
<dbReference type="Pfam" id="PF14942">
    <property type="entry name" value="Muted"/>
    <property type="match status" value="1"/>
</dbReference>
<evidence type="ECO:0000256" key="1">
    <source>
        <dbReference type="ARBA" id="ARBA00010754"/>
    </source>
</evidence>
<proteinExistence type="inferred from homology"/>
<accession>A0A7J8A4S3</accession>
<evidence type="ECO:0000256" key="2">
    <source>
        <dbReference type="ARBA" id="ARBA00019580"/>
    </source>
</evidence>
<organism evidence="4 5">
    <name type="scientific">Pipistrellus kuhlii</name>
    <name type="common">Kuhl's pipistrelle</name>
    <dbReference type="NCBI Taxonomy" id="59472"/>
    <lineage>
        <taxon>Eukaryota</taxon>
        <taxon>Metazoa</taxon>
        <taxon>Chordata</taxon>
        <taxon>Craniata</taxon>
        <taxon>Vertebrata</taxon>
        <taxon>Euteleostomi</taxon>
        <taxon>Mammalia</taxon>
        <taxon>Eutheria</taxon>
        <taxon>Laurasiatheria</taxon>
        <taxon>Chiroptera</taxon>
        <taxon>Yangochiroptera</taxon>
        <taxon>Vespertilionidae</taxon>
        <taxon>Pipistrellus</taxon>
    </lineage>
</organism>
<gene>
    <name evidence="4" type="ORF">mPipKuh1_001477</name>
</gene>
<sequence length="115" mass="14014">MRVLENLKNMIHETNEHALPKCRETMHDNLNQVLQRLQTATDSVYRLQQREQERKKIYNDHLIASENHHIIQWEDFMKEQHNKQAEVDEEHRKAVERLKEQYAEMEKDLGKFSTF</sequence>
<dbReference type="PANTHER" id="PTHR31784:SF2">
    <property type="entry name" value="BIOGENESIS OF LYSOSOME-RELATED ORGANELLES COMPLEX 1 SUBUNIT 5"/>
    <property type="match status" value="1"/>
</dbReference>
<comment type="similarity">
    <text evidence="1">Belongs to the BLOC1S5 family.</text>
</comment>
<dbReference type="PANTHER" id="PTHR31784">
    <property type="entry name" value="BIOGENESIS OF LYSOSOME-RELATED ORGANELLES COMPLEX 1 SUBUNIT 5"/>
    <property type="match status" value="1"/>
</dbReference>
<comment type="caution">
    <text evidence="4">The sequence shown here is derived from an EMBL/GenBank/DDBJ whole genome shotgun (WGS) entry which is preliminary data.</text>
</comment>
<dbReference type="InterPro" id="IPR017243">
    <property type="entry name" value="Bloc1s5"/>
</dbReference>
<dbReference type="Proteomes" id="UP000558488">
    <property type="component" value="Unassembled WGS sequence"/>
</dbReference>
<evidence type="ECO:0000313" key="4">
    <source>
        <dbReference type="EMBL" id="KAF6381305.1"/>
    </source>
</evidence>
<dbReference type="EMBL" id="JACAGB010000002">
    <property type="protein sequence ID" value="KAF6381305.1"/>
    <property type="molecule type" value="Genomic_DNA"/>
</dbReference>
<reference evidence="4 5" key="1">
    <citation type="journal article" date="2020" name="Nature">
        <title>Six reference-quality genomes reveal evolution of bat adaptations.</title>
        <authorList>
            <person name="Jebb D."/>
            <person name="Huang Z."/>
            <person name="Pippel M."/>
            <person name="Hughes G.M."/>
            <person name="Lavrichenko K."/>
            <person name="Devanna P."/>
            <person name="Winkler S."/>
            <person name="Jermiin L.S."/>
            <person name="Skirmuntt E.C."/>
            <person name="Katzourakis A."/>
            <person name="Burkitt-Gray L."/>
            <person name="Ray D.A."/>
            <person name="Sullivan K.A.M."/>
            <person name="Roscito J.G."/>
            <person name="Kirilenko B.M."/>
            <person name="Davalos L.M."/>
            <person name="Corthals A.P."/>
            <person name="Power M.L."/>
            <person name="Jones G."/>
            <person name="Ransome R.D."/>
            <person name="Dechmann D.K.N."/>
            <person name="Locatelli A.G."/>
            <person name="Puechmaille S.J."/>
            <person name="Fedrigo O."/>
            <person name="Jarvis E.D."/>
            <person name="Hiller M."/>
            <person name="Vernes S.C."/>
            <person name="Myers E.W."/>
            <person name="Teeling E.C."/>
        </authorList>
    </citation>
    <scope>NUCLEOTIDE SEQUENCE [LARGE SCALE GENOMIC DNA]</scope>
    <source>
        <strain evidence="4">MPipKuh1</strain>
        <tissue evidence="4">Flight muscle</tissue>
    </source>
</reference>
<keyword evidence="5" id="KW-1185">Reference proteome</keyword>
<dbReference type="GO" id="GO:0031083">
    <property type="term" value="C:BLOC-1 complex"/>
    <property type="evidence" value="ECO:0007669"/>
    <property type="project" value="InterPro"/>
</dbReference>